<feature type="coiled-coil region" evidence="1">
    <location>
        <begin position="334"/>
        <end position="371"/>
    </location>
</feature>
<dbReference type="PANTHER" id="PTHR33499">
    <property type="entry name" value="OS12G0282400 PROTEIN-RELATED"/>
    <property type="match status" value="1"/>
</dbReference>
<dbReference type="PANTHER" id="PTHR33499:SF11">
    <property type="entry name" value="NO APICAL MERISTEM-ASSOCIATED C-TERMINAL DOMAIN-CONTAINING PROTEIN"/>
    <property type="match status" value="1"/>
</dbReference>
<organism evidence="3 4">
    <name type="scientific">Pisum sativum</name>
    <name type="common">Garden pea</name>
    <name type="synonym">Lathyrus oleraceus</name>
    <dbReference type="NCBI Taxonomy" id="3888"/>
    <lineage>
        <taxon>Eukaryota</taxon>
        <taxon>Viridiplantae</taxon>
        <taxon>Streptophyta</taxon>
        <taxon>Embryophyta</taxon>
        <taxon>Tracheophyta</taxon>
        <taxon>Spermatophyta</taxon>
        <taxon>Magnoliopsida</taxon>
        <taxon>eudicotyledons</taxon>
        <taxon>Gunneridae</taxon>
        <taxon>Pentapetalae</taxon>
        <taxon>rosids</taxon>
        <taxon>fabids</taxon>
        <taxon>Fabales</taxon>
        <taxon>Fabaceae</taxon>
        <taxon>Papilionoideae</taxon>
        <taxon>50 kb inversion clade</taxon>
        <taxon>NPAAA clade</taxon>
        <taxon>Hologalegina</taxon>
        <taxon>IRL clade</taxon>
        <taxon>Fabeae</taxon>
        <taxon>Lathyrus</taxon>
    </lineage>
</organism>
<reference evidence="3 4" key="1">
    <citation type="journal article" date="2022" name="Nat. Genet.">
        <title>Improved pea reference genome and pan-genome highlight genomic features and evolutionary characteristics.</title>
        <authorList>
            <person name="Yang T."/>
            <person name="Liu R."/>
            <person name="Luo Y."/>
            <person name="Hu S."/>
            <person name="Wang D."/>
            <person name="Wang C."/>
            <person name="Pandey M.K."/>
            <person name="Ge S."/>
            <person name="Xu Q."/>
            <person name="Li N."/>
            <person name="Li G."/>
            <person name="Huang Y."/>
            <person name="Saxena R.K."/>
            <person name="Ji Y."/>
            <person name="Li M."/>
            <person name="Yan X."/>
            <person name="He Y."/>
            <person name="Liu Y."/>
            <person name="Wang X."/>
            <person name="Xiang C."/>
            <person name="Varshney R.K."/>
            <person name="Ding H."/>
            <person name="Gao S."/>
            <person name="Zong X."/>
        </authorList>
    </citation>
    <scope>NUCLEOTIDE SEQUENCE [LARGE SCALE GENOMIC DNA]</scope>
    <source>
        <strain evidence="3 4">cv. Zhongwan 6</strain>
    </source>
</reference>
<dbReference type="Proteomes" id="UP001058974">
    <property type="component" value="Chromosome 6"/>
</dbReference>
<evidence type="ECO:0000256" key="1">
    <source>
        <dbReference type="SAM" id="Coils"/>
    </source>
</evidence>
<gene>
    <name evidence="3" type="ORF">KIW84_065450</name>
</gene>
<keyword evidence="1" id="KW-0175">Coiled coil</keyword>
<dbReference type="AlphaFoldDB" id="A0A9D5AAE3"/>
<comment type="caution">
    <text evidence="3">The sequence shown here is derived from an EMBL/GenBank/DDBJ whole genome shotgun (WGS) entry which is preliminary data.</text>
</comment>
<feature type="compositionally biased region" description="Basic and acidic residues" evidence="2">
    <location>
        <begin position="392"/>
        <end position="404"/>
    </location>
</feature>
<evidence type="ECO:0000313" key="3">
    <source>
        <dbReference type="EMBL" id="KAI5400568.1"/>
    </source>
</evidence>
<evidence type="ECO:0008006" key="5">
    <source>
        <dbReference type="Google" id="ProtNLM"/>
    </source>
</evidence>
<dbReference type="EMBL" id="JAMSHJ010000006">
    <property type="protein sequence ID" value="KAI5400568.1"/>
    <property type="molecule type" value="Genomic_DNA"/>
</dbReference>
<keyword evidence="4" id="KW-1185">Reference proteome</keyword>
<feature type="compositionally biased region" description="Low complexity" evidence="2">
    <location>
        <begin position="31"/>
        <end position="47"/>
    </location>
</feature>
<proteinExistence type="predicted"/>
<evidence type="ECO:0000313" key="4">
    <source>
        <dbReference type="Proteomes" id="UP001058974"/>
    </source>
</evidence>
<feature type="region of interest" description="Disordered" evidence="2">
    <location>
        <begin position="385"/>
        <end position="420"/>
    </location>
</feature>
<accession>A0A9D5AAE3</accession>
<evidence type="ECO:0000256" key="2">
    <source>
        <dbReference type="SAM" id="MobiDB-lite"/>
    </source>
</evidence>
<sequence length="420" mass="47585">MNSSYEDIRRKTIEENQKKMQALNLTKISQSLYKSSSSSSKPSSSVKGRPRFVQPGELEVNKKRLRSTTTQKSSIASLPIQTTITPTPIQTTITPTPIQTTIIPPPIQTTIEDVVVEDETENVVVGDDTENVVVGDETEDVVVEDGAEDVVRVTSSEYWDVNVINEEGYVSNTRLCVKDLVAKSESGGTWIILEWDKTHRAVGPSAGLLAGYLGIIIRMFKDFPIMFESWRDIPLDRKTKFYDSKIKRHFVADDGHDKDYILASAAKKWKDDRCQLFQRFYRRNEKLQAAIKDSVSENEAFEKVFGKEHHGYVRSMGLGVTPSQINRSTRSSSSFEENEKIKEMQEEINALKEKNSKIDELMEAIAFLKQRDNARKEEIELLMQMQNSSGRHGLESPVDGRRSSESSYRIADNGSSRRTN</sequence>
<feature type="region of interest" description="Disordered" evidence="2">
    <location>
        <begin position="31"/>
        <end position="56"/>
    </location>
</feature>
<dbReference type="Gramene" id="Psat06G0545000-T1">
    <property type="protein sequence ID" value="KAI5400568.1"/>
    <property type="gene ID" value="KIW84_065450"/>
</dbReference>
<name>A0A9D5AAE3_PEA</name>
<protein>
    <recommendedName>
        <fullName evidence="5">Transposase, Ptta/En/Spm, plant</fullName>
    </recommendedName>
</protein>